<proteinExistence type="predicted"/>
<dbReference type="Proteomes" id="UP001208570">
    <property type="component" value="Unassembled WGS sequence"/>
</dbReference>
<dbReference type="EMBL" id="JAODUP010000139">
    <property type="protein sequence ID" value="KAK2160132.1"/>
    <property type="molecule type" value="Genomic_DNA"/>
</dbReference>
<keyword evidence="1" id="KW-0472">Membrane</keyword>
<reference evidence="2" key="1">
    <citation type="journal article" date="2023" name="Mol. Biol. Evol.">
        <title>Third-Generation Sequencing Reveals the Adaptive Role of the Epigenome in Three Deep-Sea Polychaetes.</title>
        <authorList>
            <person name="Perez M."/>
            <person name="Aroh O."/>
            <person name="Sun Y."/>
            <person name="Lan Y."/>
            <person name="Juniper S.K."/>
            <person name="Young C.R."/>
            <person name="Angers B."/>
            <person name="Qian P.Y."/>
        </authorList>
    </citation>
    <scope>NUCLEOTIDE SEQUENCE</scope>
    <source>
        <strain evidence="2">P08H-3</strain>
    </source>
</reference>
<comment type="caution">
    <text evidence="2">The sequence shown here is derived from an EMBL/GenBank/DDBJ whole genome shotgun (WGS) entry which is preliminary data.</text>
</comment>
<feature type="transmembrane region" description="Helical" evidence="1">
    <location>
        <begin position="75"/>
        <end position="103"/>
    </location>
</feature>
<organism evidence="2 3">
    <name type="scientific">Paralvinella palmiformis</name>
    <dbReference type="NCBI Taxonomy" id="53620"/>
    <lineage>
        <taxon>Eukaryota</taxon>
        <taxon>Metazoa</taxon>
        <taxon>Spiralia</taxon>
        <taxon>Lophotrochozoa</taxon>
        <taxon>Annelida</taxon>
        <taxon>Polychaeta</taxon>
        <taxon>Sedentaria</taxon>
        <taxon>Canalipalpata</taxon>
        <taxon>Terebellida</taxon>
        <taxon>Terebelliformia</taxon>
        <taxon>Alvinellidae</taxon>
        <taxon>Paralvinella</taxon>
    </lineage>
</organism>
<keyword evidence="3" id="KW-1185">Reference proteome</keyword>
<evidence type="ECO:0000256" key="1">
    <source>
        <dbReference type="SAM" id="Phobius"/>
    </source>
</evidence>
<dbReference type="AlphaFoldDB" id="A0AAD9N7M3"/>
<keyword evidence="1" id="KW-0812">Transmembrane</keyword>
<evidence type="ECO:0000313" key="3">
    <source>
        <dbReference type="Proteomes" id="UP001208570"/>
    </source>
</evidence>
<gene>
    <name evidence="2" type="ORF">LSH36_139g00005</name>
</gene>
<accession>A0AAD9N7M3</accession>
<sequence length="251" mass="27727">MANWGWPNQGTPTTELTYYQQPQQQQQLQELQPAQQPAWNPGYDIGSYGVITGSPAVKGTKSTKGTTPTRLSKCLLVWLILLTIGMILGLILLIALSVSSLLFNIAVSSISSQSHNIDDNVTSLTDITHIRLVHIAHITNDATNHTTLNNSFRGLNRASLIPVPVSRTIPPSLRQSANRGGSTVAADGYRDTCCQLVDYRQSSVNFDSFRQTDNHQRGEDWPRELLAIIRKCFVSGHQRMHVTGRQIPEVG</sequence>
<keyword evidence="1" id="KW-1133">Transmembrane helix</keyword>
<name>A0AAD9N7M3_9ANNE</name>
<protein>
    <submittedName>
        <fullName evidence="2">Uncharacterized protein</fullName>
    </submittedName>
</protein>
<evidence type="ECO:0000313" key="2">
    <source>
        <dbReference type="EMBL" id="KAK2160132.1"/>
    </source>
</evidence>